<evidence type="ECO:0000256" key="6">
    <source>
        <dbReference type="RuleBase" id="RU363108"/>
    </source>
</evidence>
<reference evidence="8" key="1">
    <citation type="submission" date="2013-03" db="EMBL/GenBank/DDBJ databases">
        <title>The Genome Sequence of Anopheles christyi ACHKN1017.</title>
        <authorList>
            <consortium name="The Broad Institute Genomics Platform"/>
            <person name="Neafsey D.E."/>
            <person name="Besansky N."/>
            <person name="Walker B."/>
            <person name="Young S.K."/>
            <person name="Zeng Q."/>
            <person name="Gargeya S."/>
            <person name="Fitzgerald M."/>
            <person name="Haas B."/>
            <person name="Abouelleil A."/>
            <person name="Allen A.W."/>
            <person name="Alvarado L."/>
            <person name="Arachchi H.M."/>
            <person name="Berlin A.M."/>
            <person name="Chapman S.B."/>
            <person name="Gainer-Dewar J."/>
            <person name="Goldberg J."/>
            <person name="Griggs A."/>
            <person name="Gujja S."/>
            <person name="Hansen M."/>
            <person name="Howarth C."/>
            <person name="Imamovic A."/>
            <person name="Ireland A."/>
            <person name="Larimer J."/>
            <person name="McCowan C."/>
            <person name="Murphy C."/>
            <person name="Pearson M."/>
            <person name="Poon T.W."/>
            <person name="Priest M."/>
            <person name="Roberts A."/>
            <person name="Saif S."/>
            <person name="Shea T."/>
            <person name="Sisk P."/>
            <person name="Sykes S."/>
            <person name="Wortman J."/>
            <person name="Nusbaum C."/>
            <person name="Birren B."/>
        </authorList>
    </citation>
    <scope>NUCLEOTIDE SEQUENCE [LARGE SCALE GENOMIC DNA]</scope>
    <source>
        <strain evidence="8">ACHKN1017</strain>
    </source>
</reference>
<sequence>MAELRYEHEGMQLQLYRSFQLYLRFAQLLSNAPCCLARELPSNAYFKLARCLLSASTLAWVTICGYQAIVQLIGVPMPFFTAVLYVNEVVLCIWITVQTMIRGYGEAARYNQFLERIVTVAVAVPSSDWTEALLYLRQRLNWLGIIGTITFSTALMLDFLYFGGIYATIFTMGAYMLPNMLASMSLAQYYAGTMLIYKLQQTINQQLRTATRKRSKEQLETVKHLYLQLDNCVQLITRSYELLIVTNVFASINVTSLQVLEIYQYVQSNEVNSIYIAYNIIWIALQLFMLLMVLYPSDMIKREQILFGTILFELSHRNEGTVDVEQIAHLRLLTLDRKRIVSTACGVLKLELSSLSSIFVALLSFMIILIQFDSAKLNKHYGAVTAMDSLYGSNS</sequence>
<evidence type="ECO:0000313" key="7">
    <source>
        <dbReference type="EnsemblMetazoa" id="ACHR005464-PA"/>
    </source>
</evidence>
<feature type="transmembrane region" description="Helical" evidence="6">
    <location>
        <begin position="347"/>
        <end position="372"/>
    </location>
</feature>
<dbReference type="GO" id="GO:0007165">
    <property type="term" value="P:signal transduction"/>
    <property type="evidence" value="ECO:0007669"/>
    <property type="project" value="UniProtKB-KW"/>
</dbReference>
<feature type="transmembrane region" description="Helical" evidence="6">
    <location>
        <begin position="75"/>
        <end position="97"/>
    </location>
</feature>
<proteinExistence type="inferred from homology"/>
<name>A0A182K3X9_9DIPT</name>
<evidence type="ECO:0000256" key="4">
    <source>
        <dbReference type="ARBA" id="ARBA00022989"/>
    </source>
</evidence>
<dbReference type="VEuPathDB" id="VectorBase:ACHR005464"/>
<feature type="transmembrane region" description="Helical" evidence="6">
    <location>
        <begin position="275"/>
        <end position="295"/>
    </location>
</feature>
<comment type="subcellular location">
    <subcellularLocation>
        <location evidence="1 6">Cell membrane</location>
        <topology evidence="1 6">Multi-pass membrane protein</topology>
    </subcellularLocation>
</comment>
<dbReference type="Pfam" id="PF08395">
    <property type="entry name" value="7tm_7"/>
    <property type="match status" value="1"/>
</dbReference>
<keyword evidence="5 6" id="KW-0472">Membrane</keyword>
<feature type="transmembrane region" description="Helical" evidence="6">
    <location>
        <begin position="175"/>
        <end position="197"/>
    </location>
</feature>
<evidence type="ECO:0000256" key="2">
    <source>
        <dbReference type="ARBA" id="ARBA00022475"/>
    </source>
</evidence>
<keyword evidence="3 6" id="KW-0812">Transmembrane</keyword>
<dbReference type="InterPro" id="IPR013604">
    <property type="entry name" value="7TM_chemorcpt"/>
</dbReference>
<feature type="transmembrane region" description="Helical" evidence="6">
    <location>
        <begin position="142"/>
        <end position="169"/>
    </location>
</feature>
<evidence type="ECO:0000313" key="8">
    <source>
        <dbReference type="Proteomes" id="UP000075881"/>
    </source>
</evidence>
<dbReference type="GO" id="GO:0050909">
    <property type="term" value="P:sensory perception of taste"/>
    <property type="evidence" value="ECO:0007669"/>
    <property type="project" value="InterPro"/>
</dbReference>
<dbReference type="GO" id="GO:0005886">
    <property type="term" value="C:plasma membrane"/>
    <property type="evidence" value="ECO:0007669"/>
    <property type="project" value="UniProtKB-SubCell"/>
</dbReference>
<comment type="function">
    <text evidence="6">Gustatory receptor which mediates acceptance or avoidance behavior, depending on its substrates.</text>
</comment>
<keyword evidence="6" id="KW-0807">Transducer</keyword>
<keyword evidence="4 6" id="KW-1133">Transmembrane helix</keyword>
<keyword evidence="6" id="KW-0675">Receptor</keyword>
<dbReference type="EnsemblMetazoa" id="ACHR005464-RA">
    <property type="protein sequence ID" value="ACHR005464-PA"/>
    <property type="gene ID" value="ACHR005464"/>
</dbReference>
<protein>
    <recommendedName>
        <fullName evidence="6">Gustatory receptor</fullName>
    </recommendedName>
</protein>
<evidence type="ECO:0000256" key="1">
    <source>
        <dbReference type="ARBA" id="ARBA00004651"/>
    </source>
</evidence>
<feature type="transmembrane region" description="Helical" evidence="6">
    <location>
        <begin position="242"/>
        <end position="263"/>
    </location>
</feature>
<dbReference type="STRING" id="43041.A0A182K3X9"/>
<dbReference type="AlphaFoldDB" id="A0A182K3X9"/>
<evidence type="ECO:0000256" key="5">
    <source>
        <dbReference type="ARBA" id="ARBA00023136"/>
    </source>
</evidence>
<evidence type="ECO:0000256" key="3">
    <source>
        <dbReference type="ARBA" id="ARBA00022692"/>
    </source>
</evidence>
<feature type="transmembrane region" description="Helical" evidence="6">
    <location>
        <begin position="48"/>
        <end position="69"/>
    </location>
</feature>
<comment type="similarity">
    <text evidence="6">Belongs to the insect chemoreceptor superfamily. Gustatory receptor (GR) family.</text>
</comment>
<keyword evidence="2 6" id="KW-1003">Cell membrane</keyword>
<accession>A0A182K3X9</accession>
<dbReference type="Proteomes" id="UP000075881">
    <property type="component" value="Unassembled WGS sequence"/>
</dbReference>
<reference evidence="7" key="2">
    <citation type="submission" date="2020-05" db="UniProtKB">
        <authorList>
            <consortium name="EnsemblMetazoa"/>
        </authorList>
    </citation>
    <scope>IDENTIFICATION</scope>
    <source>
        <strain evidence="7">ACHKN1017</strain>
    </source>
</reference>
<organism evidence="7 8">
    <name type="scientific">Anopheles christyi</name>
    <dbReference type="NCBI Taxonomy" id="43041"/>
    <lineage>
        <taxon>Eukaryota</taxon>
        <taxon>Metazoa</taxon>
        <taxon>Ecdysozoa</taxon>
        <taxon>Arthropoda</taxon>
        <taxon>Hexapoda</taxon>
        <taxon>Insecta</taxon>
        <taxon>Pterygota</taxon>
        <taxon>Neoptera</taxon>
        <taxon>Endopterygota</taxon>
        <taxon>Diptera</taxon>
        <taxon>Nematocera</taxon>
        <taxon>Culicoidea</taxon>
        <taxon>Culicidae</taxon>
        <taxon>Anophelinae</taxon>
        <taxon>Anopheles</taxon>
    </lineage>
</organism>
<keyword evidence="8" id="KW-1185">Reference proteome</keyword>